<keyword evidence="2" id="KW-0808">Transferase</keyword>
<dbReference type="SMART" id="SM00852">
    <property type="entry name" value="MoCF_biosynth"/>
    <property type="match status" value="1"/>
</dbReference>
<keyword evidence="2" id="KW-0418">Kinase</keyword>
<reference evidence="2 3" key="1">
    <citation type="submission" date="2021-04" db="EMBL/GenBank/DDBJ databases">
        <title>Magnetospirillum sulfuroxidans sp. nov., a facultative chemolithoautotrophic sulfur-oxidizing alphaproteobacterium isolated from freshwater sediment and proposals for Paramagetospirillum gen. nov., and Magnetospirillaceae fam. nov.</title>
        <authorList>
            <person name="Koziaeva V."/>
            <person name="Geelhoed J.S."/>
            <person name="Sorokin D.Y."/>
            <person name="Grouzdev D.S."/>
        </authorList>
    </citation>
    <scope>NUCLEOTIDE SEQUENCE [LARGE SCALE GENOMIC DNA]</scope>
    <source>
        <strain evidence="2 3">J10</strain>
    </source>
</reference>
<organism evidence="2 3">
    <name type="scientific">Magnetospirillum sulfuroxidans</name>
    <dbReference type="NCBI Taxonomy" id="611300"/>
    <lineage>
        <taxon>Bacteria</taxon>
        <taxon>Pseudomonadati</taxon>
        <taxon>Pseudomonadota</taxon>
        <taxon>Alphaproteobacteria</taxon>
        <taxon>Rhodospirillales</taxon>
        <taxon>Rhodospirillaceae</taxon>
        <taxon>Magnetospirillum</taxon>
    </lineage>
</organism>
<dbReference type="RefSeq" id="WP_211547510.1">
    <property type="nucleotide sequence ID" value="NZ_JAGTUF010000005.1"/>
</dbReference>
<dbReference type="Proteomes" id="UP000680714">
    <property type="component" value="Unassembled WGS sequence"/>
</dbReference>
<accession>A0ABS5IAY8</accession>
<dbReference type="Gene3D" id="3.40.980.10">
    <property type="entry name" value="MoaB/Mog-like domain"/>
    <property type="match status" value="1"/>
</dbReference>
<evidence type="ECO:0000313" key="2">
    <source>
        <dbReference type="EMBL" id="MBR9971589.1"/>
    </source>
</evidence>
<protein>
    <submittedName>
        <fullName evidence="2">4-diphosphocytidyl-2C-methyl-D-erythritol kinase</fullName>
    </submittedName>
</protein>
<keyword evidence="3" id="KW-1185">Reference proteome</keyword>
<gene>
    <name evidence="2" type="ORF">KEC16_07675</name>
</gene>
<evidence type="ECO:0000259" key="1">
    <source>
        <dbReference type="SMART" id="SM00852"/>
    </source>
</evidence>
<dbReference type="CDD" id="cd03522">
    <property type="entry name" value="MoeA_like"/>
    <property type="match status" value="1"/>
</dbReference>
<dbReference type="GO" id="GO:0016301">
    <property type="term" value="F:kinase activity"/>
    <property type="evidence" value="ECO:0007669"/>
    <property type="project" value="UniProtKB-KW"/>
</dbReference>
<evidence type="ECO:0000313" key="3">
    <source>
        <dbReference type="Proteomes" id="UP000680714"/>
    </source>
</evidence>
<dbReference type="EMBL" id="JAGTUF010000005">
    <property type="protein sequence ID" value="MBR9971589.1"/>
    <property type="molecule type" value="Genomic_DNA"/>
</dbReference>
<feature type="domain" description="MoaB/Mog" evidence="1">
    <location>
        <begin position="171"/>
        <end position="304"/>
    </location>
</feature>
<sequence>MLFGEVRIDEAEGLILAHSLRLPTAMLKKGRLLSPADIALLKQAGMNFITGARLEDNDLGENDAAQAVADALCGPGVQSNGAFAGRCNLFATQGGVVVIDRDRLDRLNLVDEAVTVATVPPFVIARPRQMIATIKIIPFGVSRHTVDACAAYASTGGPLISVRPMKPFNAALILTILPGIRDKTLKAAAAVTRARIEGLGGAVAAEYRCPHDIGQLERCLTKALAAGHDLVLIIGASATVDRRDVAPSALEKAGGSIDHFGMPVDPGNLLLLGHVGAVPVVTLPGCARSPKPNGLDWVLSRLAAGVSIKPADIMRMGAGGLLKDLGGQVSTVWPGISTPNAMPHAAAIVLAGDSDAAPAVETALAAGLEPLVVVASNNSDAAEENLPPCDIRLLRNDDNPFAAGLAALPDDVEAVLIFAQGATISVTNVGDMLKALEPEEGRAIITAGDSCLIHCSHFAATSLATLLMDHAEQVLDLPISAKP</sequence>
<dbReference type="InterPro" id="IPR001453">
    <property type="entry name" value="MoaB/Mog_dom"/>
</dbReference>
<dbReference type="InterPro" id="IPR036425">
    <property type="entry name" value="MoaB/Mog-like_dom_sf"/>
</dbReference>
<name>A0ABS5IAY8_9PROT</name>
<dbReference type="SUPFAM" id="SSF53218">
    <property type="entry name" value="Molybdenum cofactor biosynthesis proteins"/>
    <property type="match status" value="1"/>
</dbReference>
<comment type="caution">
    <text evidence="2">The sequence shown here is derived from an EMBL/GenBank/DDBJ whole genome shotgun (WGS) entry which is preliminary data.</text>
</comment>
<proteinExistence type="predicted"/>